<evidence type="ECO:0000256" key="2">
    <source>
        <dbReference type="PROSITE-ProRule" id="PRU00169"/>
    </source>
</evidence>
<dbReference type="AlphaFoldDB" id="A0A246WQ98"/>
<organism evidence="5 6">
    <name type="scientific">Herbaspirillum robiniae</name>
    <dbReference type="NCBI Taxonomy" id="2014887"/>
    <lineage>
        <taxon>Bacteria</taxon>
        <taxon>Pseudomonadati</taxon>
        <taxon>Pseudomonadota</taxon>
        <taxon>Betaproteobacteria</taxon>
        <taxon>Burkholderiales</taxon>
        <taxon>Oxalobacteraceae</taxon>
        <taxon>Herbaspirillum</taxon>
    </lineage>
</organism>
<dbReference type="PANTHER" id="PTHR44591">
    <property type="entry name" value="STRESS RESPONSE REGULATOR PROTEIN 1"/>
    <property type="match status" value="1"/>
</dbReference>
<dbReference type="InterPro" id="IPR050595">
    <property type="entry name" value="Bact_response_regulator"/>
</dbReference>
<reference evidence="4 7" key="2">
    <citation type="journal article" date="2020" name="Front. Plant Sci.">
        <title>Isolation of Rhizosphere Bacteria That Improve Quality and Water Stress Tolerance in Greenhouse Ornamentals.</title>
        <authorList>
            <person name="Nordstedt N.P."/>
            <person name="Jones M.L."/>
        </authorList>
    </citation>
    <scope>NUCLEOTIDE SEQUENCE [LARGE SCALE GENOMIC DNA]</scope>
    <source>
        <strain evidence="4 7">C6C2</strain>
    </source>
</reference>
<gene>
    <name evidence="5" type="ORF">CEJ42_15095</name>
    <name evidence="4" type="ORF">HNO84_18345</name>
</gene>
<keyword evidence="7" id="KW-1185">Reference proteome</keyword>
<dbReference type="Gene3D" id="3.40.50.2300">
    <property type="match status" value="1"/>
</dbReference>
<dbReference type="InterPro" id="IPR001789">
    <property type="entry name" value="Sig_transdc_resp-reg_receiver"/>
</dbReference>
<feature type="modified residue" description="4-aspartylphosphate" evidence="2">
    <location>
        <position position="62"/>
    </location>
</feature>
<dbReference type="SMART" id="SM00448">
    <property type="entry name" value="REC"/>
    <property type="match status" value="1"/>
</dbReference>
<evidence type="ECO:0000313" key="5">
    <source>
        <dbReference type="EMBL" id="OWY28551.1"/>
    </source>
</evidence>
<evidence type="ECO:0000313" key="6">
    <source>
        <dbReference type="Proteomes" id="UP000197596"/>
    </source>
</evidence>
<dbReference type="GO" id="GO:0000160">
    <property type="term" value="P:phosphorelay signal transduction system"/>
    <property type="evidence" value="ECO:0007669"/>
    <property type="project" value="InterPro"/>
</dbReference>
<feature type="domain" description="Response regulatory" evidence="3">
    <location>
        <begin position="14"/>
        <end position="126"/>
    </location>
</feature>
<dbReference type="PANTHER" id="PTHR44591:SF25">
    <property type="entry name" value="CHEMOTAXIS TWO-COMPONENT RESPONSE REGULATOR"/>
    <property type="match status" value="1"/>
</dbReference>
<sequence>MMKKGETYLAPRHTVAVVDDDHGVRAALCNLLDSAGYRGCAFPGGEEFLAADLRGIACAIVDIGLARMDGFELAERLAPLRPGLPLIFITARGDALQRRRSAGLGAALLPKPVDADTLLALLRDAILASGAPD</sequence>
<dbReference type="InterPro" id="IPR011006">
    <property type="entry name" value="CheY-like_superfamily"/>
</dbReference>
<dbReference type="Proteomes" id="UP000536746">
    <property type="component" value="Unassembled WGS sequence"/>
</dbReference>
<dbReference type="PROSITE" id="PS50110">
    <property type="entry name" value="RESPONSE_REGULATORY"/>
    <property type="match status" value="1"/>
</dbReference>
<dbReference type="SUPFAM" id="SSF52172">
    <property type="entry name" value="CheY-like"/>
    <property type="match status" value="1"/>
</dbReference>
<evidence type="ECO:0000313" key="7">
    <source>
        <dbReference type="Proteomes" id="UP000536746"/>
    </source>
</evidence>
<dbReference type="Proteomes" id="UP000197596">
    <property type="component" value="Unassembled WGS sequence"/>
</dbReference>
<dbReference type="Pfam" id="PF00072">
    <property type="entry name" value="Response_reg"/>
    <property type="match status" value="1"/>
</dbReference>
<dbReference type="EMBL" id="JABFMT010000024">
    <property type="protein sequence ID" value="NUU03575.1"/>
    <property type="molecule type" value="Genomic_DNA"/>
</dbReference>
<evidence type="ECO:0000259" key="3">
    <source>
        <dbReference type="PROSITE" id="PS50110"/>
    </source>
</evidence>
<evidence type="ECO:0000313" key="4">
    <source>
        <dbReference type="EMBL" id="NUU03575.1"/>
    </source>
</evidence>
<accession>A0A246WQ98</accession>
<dbReference type="EMBL" id="NJGU01000007">
    <property type="protein sequence ID" value="OWY28551.1"/>
    <property type="molecule type" value="Genomic_DNA"/>
</dbReference>
<dbReference type="OrthoDB" id="9802186at2"/>
<proteinExistence type="predicted"/>
<reference evidence="5 6" key="1">
    <citation type="submission" date="2017-06" db="EMBL/GenBank/DDBJ databases">
        <title>Herbaspirillum phytohormonus sp. nov., isolated from the root nodule of Robinia pseudoacacia in lead-zinc mine.</title>
        <authorList>
            <person name="Fan M."/>
            <person name="Lin Y."/>
        </authorList>
    </citation>
    <scope>NUCLEOTIDE SEQUENCE [LARGE SCALE GENOMIC DNA]</scope>
    <source>
        <strain evidence="5 6">HZ10</strain>
    </source>
</reference>
<evidence type="ECO:0000256" key="1">
    <source>
        <dbReference type="ARBA" id="ARBA00022553"/>
    </source>
</evidence>
<protein>
    <submittedName>
        <fullName evidence="5">Response regulator</fullName>
    </submittedName>
</protein>
<keyword evidence="1 2" id="KW-0597">Phosphoprotein</keyword>
<name>A0A246WQ98_9BURK</name>
<comment type="caution">
    <text evidence="5">The sequence shown here is derived from an EMBL/GenBank/DDBJ whole genome shotgun (WGS) entry which is preliminary data.</text>
</comment>